<proteinExistence type="predicted"/>
<dbReference type="Pfam" id="PF06983">
    <property type="entry name" value="3-dmu-9_3-mt"/>
    <property type="match status" value="1"/>
</dbReference>
<dbReference type="InterPro" id="IPR029068">
    <property type="entry name" value="Glyas_Bleomycin-R_OHBP_Dase"/>
</dbReference>
<dbReference type="InterPro" id="IPR028973">
    <property type="entry name" value="PhnB-like"/>
</dbReference>
<keyword evidence="3" id="KW-1185">Reference proteome</keyword>
<name>A0A5N7MCM8_9HYPH</name>
<dbReference type="AlphaFoldDB" id="A0A5N7MCM8"/>
<dbReference type="PANTHER" id="PTHR33990">
    <property type="entry name" value="PROTEIN YJDN-RELATED"/>
    <property type="match status" value="1"/>
</dbReference>
<dbReference type="SUPFAM" id="SSF54593">
    <property type="entry name" value="Glyoxalase/Bleomycin resistance protein/Dihydroxybiphenyl dioxygenase"/>
    <property type="match status" value="1"/>
</dbReference>
<dbReference type="RefSeq" id="WP_152709548.1">
    <property type="nucleotide sequence ID" value="NZ_VOSJ01000005.1"/>
</dbReference>
<gene>
    <name evidence="2" type="ORF">FS320_04135</name>
</gene>
<dbReference type="Gene3D" id="3.10.180.10">
    <property type="entry name" value="2,3-Dihydroxybiphenyl 1,2-Dioxygenase, domain 1"/>
    <property type="match status" value="1"/>
</dbReference>
<evidence type="ECO:0000259" key="1">
    <source>
        <dbReference type="Pfam" id="PF06983"/>
    </source>
</evidence>
<accession>A0A5N7MCM8</accession>
<sequence>MSLMNGGGSSQRCGWITDRYGVSWQIMPAALGIMMMDRNPAKNRRVTEALLAIVKLDANAHESAYRGSSAA</sequence>
<dbReference type="EMBL" id="VOSK01000006">
    <property type="protein sequence ID" value="MPR24438.1"/>
    <property type="molecule type" value="Genomic_DNA"/>
</dbReference>
<comment type="caution">
    <text evidence="2">The sequence shown here is derived from an EMBL/GenBank/DDBJ whole genome shotgun (WGS) entry which is preliminary data.</text>
</comment>
<organism evidence="2 3">
    <name type="scientific">Microvirga tunisiensis</name>
    <dbReference type="NCBI Taxonomy" id="2108360"/>
    <lineage>
        <taxon>Bacteria</taxon>
        <taxon>Pseudomonadati</taxon>
        <taxon>Pseudomonadota</taxon>
        <taxon>Alphaproteobacteria</taxon>
        <taxon>Hyphomicrobiales</taxon>
        <taxon>Methylobacteriaceae</taxon>
        <taxon>Microvirga</taxon>
    </lineage>
</organism>
<dbReference type="Proteomes" id="UP000403266">
    <property type="component" value="Unassembled WGS sequence"/>
</dbReference>
<protein>
    <recommendedName>
        <fullName evidence="1">PhnB-like domain-containing protein</fullName>
    </recommendedName>
</protein>
<dbReference type="OrthoDB" id="9806473at2"/>
<evidence type="ECO:0000313" key="3">
    <source>
        <dbReference type="Proteomes" id="UP000403266"/>
    </source>
</evidence>
<evidence type="ECO:0000313" key="2">
    <source>
        <dbReference type="EMBL" id="MPR24438.1"/>
    </source>
</evidence>
<feature type="domain" description="PhnB-like" evidence="1">
    <location>
        <begin position="3"/>
        <end position="27"/>
    </location>
</feature>
<reference evidence="2 3" key="1">
    <citation type="journal article" date="2019" name="Syst. Appl. Microbiol.">
        <title>Microvirga tunisiensis sp. nov., a root nodule symbiotic bacterium isolated from Lupinus micranthus and L. luteus grown in Northern Tunisia.</title>
        <authorList>
            <person name="Msaddak A."/>
            <person name="Rejili M."/>
            <person name="Duran D."/>
            <person name="Mars M."/>
            <person name="Palacios J.M."/>
            <person name="Ruiz-Argueso T."/>
            <person name="Rey L."/>
            <person name="Imperial J."/>
        </authorList>
    </citation>
    <scope>NUCLEOTIDE SEQUENCE [LARGE SCALE GENOMIC DNA]</scope>
    <source>
        <strain evidence="2 3">Lmie10</strain>
    </source>
</reference>